<name>B0Y7Z7_ASPFC</name>
<dbReference type="HOGENOM" id="CLU_2654060_0_0_1"/>
<keyword evidence="2" id="KW-1185">Reference proteome</keyword>
<dbReference type="AlphaFoldDB" id="B0Y7Z7"/>
<dbReference type="VEuPathDB" id="FungiDB:AFUB_075580"/>
<evidence type="ECO:0000313" key="2">
    <source>
        <dbReference type="Proteomes" id="UP000001699"/>
    </source>
</evidence>
<gene>
    <name evidence="1" type="ORF">AFUB_075580</name>
</gene>
<reference evidence="1 2" key="1">
    <citation type="journal article" date="2008" name="PLoS Genet.">
        <title>Genomic islands in the pathogenic filamentous fungus Aspergillus fumigatus.</title>
        <authorList>
            <person name="Fedorova N.D."/>
            <person name="Khaldi N."/>
            <person name="Joardar V.S."/>
            <person name="Maiti R."/>
            <person name="Amedeo P."/>
            <person name="Anderson M.J."/>
            <person name="Crabtree J."/>
            <person name="Silva J.C."/>
            <person name="Badger J.H."/>
            <person name="Albarraq A."/>
            <person name="Angiuoli S."/>
            <person name="Bussey H."/>
            <person name="Bowyer P."/>
            <person name="Cotty P.J."/>
            <person name="Dyer P.S."/>
            <person name="Egan A."/>
            <person name="Galens K."/>
            <person name="Fraser-Liggett C.M."/>
            <person name="Haas B.J."/>
            <person name="Inman J.M."/>
            <person name="Kent R."/>
            <person name="Lemieux S."/>
            <person name="Malavazi I."/>
            <person name="Orvis J."/>
            <person name="Roemer T."/>
            <person name="Ronning C.M."/>
            <person name="Sundaram J.P."/>
            <person name="Sutton G."/>
            <person name="Turner G."/>
            <person name="Venter J.C."/>
            <person name="White O.R."/>
            <person name="Whitty B.R."/>
            <person name="Youngman P."/>
            <person name="Wolfe K.H."/>
            <person name="Goldman G.H."/>
            <person name="Wortman J.R."/>
            <person name="Jiang B."/>
            <person name="Denning D.W."/>
            <person name="Nierman W.C."/>
        </authorList>
    </citation>
    <scope>NUCLEOTIDE SEQUENCE [LARGE SCALE GENOMIC DNA]</scope>
    <source>
        <strain evidence="2">CBS 144.89 / FGSC A1163 / CEA10</strain>
    </source>
</reference>
<dbReference type="Proteomes" id="UP000001699">
    <property type="component" value="Unassembled WGS sequence"/>
</dbReference>
<proteinExistence type="predicted"/>
<protein>
    <submittedName>
        <fullName evidence="1">Uncharacterized protein</fullName>
    </submittedName>
</protein>
<accession>B0Y7Z7</accession>
<evidence type="ECO:0000313" key="1">
    <source>
        <dbReference type="EMBL" id="EDP49528.1"/>
    </source>
</evidence>
<organism evidence="1 2">
    <name type="scientific">Aspergillus fumigatus (strain CBS 144.89 / FGSC A1163 / CEA10)</name>
    <name type="common">Neosartorya fumigata</name>
    <dbReference type="NCBI Taxonomy" id="451804"/>
    <lineage>
        <taxon>Eukaryota</taxon>
        <taxon>Fungi</taxon>
        <taxon>Dikarya</taxon>
        <taxon>Ascomycota</taxon>
        <taxon>Pezizomycotina</taxon>
        <taxon>Eurotiomycetes</taxon>
        <taxon>Eurotiomycetidae</taxon>
        <taxon>Eurotiales</taxon>
        <taxon>Aspergillaceae</taxon>
        <taxon>Aspergillus</taxon>
        <taxon>Aspergillus subgen. Fumigati</taxon>
    </lineage>
</organism>
<dbReference type="EMBL" id="DS499599">
    <property type="protein sequence ID" value="EDP49528.1"/>
    <property type="molecule type" value="Genomic_DNA"/>
</dbReference>
<sequence length="78" mass="8598">MKEFPCMMSHQGPRPITQLVIFAELAADGAIPDNIPDLTGPPCRQHNDHGQIRLWSTTLIAEINLTMRLVEGRESGCG</sequence>